<dbReference type="Gene3D" id="1.10.10.10">
    <property type="entry name" value="Winged helix-like DNA-binding domain superfamily/Winged helix DNA-binding domain"/>
    <property type="match status" value="1"/>
</dbReference>
<dbReference type="GO" id="GO:0003677">
    <property type="term" value="F:DNA binding"/>
    <property type="evidence" value="ECO:0007669"/>
    <property type="project" value="UniProtKB-KW"/>
</dbReference>
<protein>
    <recommendedName>
        <fullName evidence="5">HTH lysR-type domain-containing protein</fullName>
    </recommendedName>
</protein>
<comment type="similarity">
    <text evidence="1">Belongs to the LysR transcriptional regulatory family.</text>
</comment>
<dbReference type="OrthoDB" id="9815174at2"/>
<dbReference type="GO" id="GO:0003700">
    <property type="term" value="F:DNA-binding transcription factor activity"/>
    <property type="evidence" value="ECO:0007669"/>
    <property type="project" value="InterPro"/>
</dbReference>
<evidence type="ECO:0000313" key="7">
    <source>
        <dbReference type="Proteomes" id="UP000186336"/>
    </source>
</evidence>
<dbReference type="PANTHER" id="PTHR30346">
    <property type="entry name" value="TRANSCRIPTIONAL DUAL REGULATOR HCAR-RELATED"/>
    <property type="match status" value="1"/>
</dbReference>
<dbReference type="Pfam" id="PF00126">
    <property type="entry name" value="HTH_1"/>
    <property type="match status" value="1"/>
</dbReference>
<evidence type="ECO:0000256" key="2">
    <source>
        <dbReference type="ARBA" id="ARBA00023015"/>
    </source>
</evidence>
<keyword evidence="4" id="KW-0804">Transcription</keyword>
<dbReference type="EMBL" id="CP019312">
    <property type="protein sequence ID" value="APX13393.1"/>
    <property type="molecule type" value="Genomic_DNA"/>
</dbReference>
<evidence type="ECO:0000313" key="6">
    <source>
        <dbReference type="EMBL" id="APX13393.1"/>
    </source>
</evidence>
<dbReference type="SUPFAM" id="SSF46785">
    <property type="entry name" value="Winged helix' DNA-binding domain"/>
    <property type="match status" value="1"/>
</dbReference>
<dbReference type="InterPro" id="IPR036390">
    <property type="entry name" value="WH_DNA-bd_sf"/>
</dbReference>
<organism evidence="6 7">
    <name type="scientific">Tateyamaria omphalii</name>
    <dbReference type="NCBI Taxonomy" id="299262"/>
    <lineage>
        <taxon>Bacteria</taxon>
        <taxon>Pseudomonadati</taxon>
        <taxon>Pseudomonadota</taxon>
        <taxon>Alphaproteobacteria</taxon>
        <taxon>Rhodobacterales</taxon>
        <taxon>Roseobacteraceae</taxon>
        <taxon>Tateyamaria</taxon>
    </lineage>
</organism>
<dbReference type="STRING" id="299262.BWR18_18165"/>
<dbReference type="KEGG" id="tom:BWR18_18165"/>
<dbReference type="AlphaFoldDB" id="A0A1P8MZC9"/>
<proteinExistence type="inferred from homology"/>
<keyword evidence="3" id="KW-0238">DNA-binding</keyword>
<evidence type="ECO:0000256" key="4">
    <source>
        <dbReference type="ARBA" id="ARBA00023163"/>
    </source>
</evidence>
<dbReference type="Pfam" id="PF03466">
    <property type="entry name" value="LysR_substrate"/>
    <property type="match status" value="1"/>
</dbReference>
<evidence type="ECO:0000256" key="3">
    <source>
        <dbReference type="ARBA" id="ARBA00023125"/>
    </source>
</evidence>
<feature type="domain" description="HTH lysR-type" evidence="5">
    <location>
        <begin position="4"/>
        <end position="61"/>
    </location>
</feature>
<sequence length="286" mass="30962">MPALDLADYRAIVAIFTHRHFGRAAEHLGVSQPSLTSRLKRMEARMGARFFERDRKGVEPTAVGLALFDSAQDVLLSAETAERAARDAAEGRGHIIRVGFTQISAQTVLVDALSAFRMRHPKLRLRLTEASSAQLERGLEARAMDIAFLHPPTHVTGLRQKIIHETSGVRLQLCPEGANASVIGYPNADAPVLMTALAEELDDVAASENFTSVADTVLGAIVLSRAGYGQAVTPQDYQHPLVADAPRRTEAPVDLILQTAVAVRTTDRRPVMTELFGLATQAARAT</sequence>
<dbReference type="PRINTS" id="PR00039">
    <property type="entry name" value="HTHLYSR"/>
</dbReference>
<dbReference type="SUPFAM" id="SSF53850">
    <property type="entry name" value="Periplasmic binding protein-like II"/>
    <property type="match status" value="1"/>
</dbReference>
<dbReference type="InterPro" id="IPR036388">
    <property type="entry name" value="WH-like_DNA-bd_sf"/>
</dbReference>
<evidence type="ECO:0000259" key="5">
    <source>
        <dbReference type="PROSITE" id="PS50931"/>
    </source>
</evidence>
<dbReference type="PROSITE" id="PS50931">
    <property type="entry name" value="HTH_LYSR"/>
    <property type="match status" value="1"/>
</dbReference>
<dbReference type="Proteomes" id="UP000186336">
    <property type="component" value="Chromosome"/>
</dbReference>
<keyword evidence="2" id="KW-0805">Transcription regulation</keyword>
<dbReference type="InterPro" id="IPR005119">
    <property type="entry name" value="LysR_subst-bd"/>
</dbReference>
<keyword evidence="7" id="KW-1185">Reference proteome</keyword>
<gene>
    <name evidence="6" type="ORF">BWR18_18165</name>
</gene>
<accession>A0A1P8MZC9</accession>
<dbReference type="PANTHER" id="PTHR30346:SF0">
    <property type="entry name" value="HCA OPERON TRANSCRIPTIONAL ACTIVATOR HCAR"/>
    <property type="match status" value="1"/>
</dbReference>
<dbReference type="GO" id="GO:0032993">
    <property type="term" value="C:protein-DNA complex"/>
    <property type="evidence" value="ECO:0007669"/>
    <property type="project" value="TreeGrafter"/>
</dbReference>
<reference evidence="6 7" key="1">
    <citation type="submission" date="2017-01" db="EMBL/GenBank/DDBJ databases">
        <title>Complete genome of Tateyamaria omphalii DOK1-4 isolated from seawater in Dokdo.</title>
        <authorList>
            <person name="Kim J.H."/>
            <person name="Chi W.-J."/>
        </authorList>
    </citation>
    <scope>NUCLEOTIDE SEQUENCE [LARGE SCALE GENOMIC DNA]</scope>
    <source>
        <strain evidence="6 7">DOK1-4</strain>
    </source>
</reference>
<name>A0A1P8MZC9_9RHOB</name>
<dbReference type="RefSeq" id="WP_076629827.1">
    <property type="nucleotide sequence ID" value="NZ_CP019312.1"/>
</dbReference>
<evidence type="ECO:0000256" key="1">
    <source>
        <dbReference type="ARBA" id="ARBA00009437"/>
    </source>
</evidence>
<dbReference type="InterPro" id="IPR000847">
    <property type="entry name" value="LysR_HTH_N"/>
</dbReference>
<dbReference type="Gene3D" id="3.40.190.10">
    <property type="entry name" value="Periplasmic binding protein-like II"/>
    <property type="match status" value="1"/>
</dbReference>